<feature type="transmembrane region" description="Helical" evidence="7">
    <location>
        <begin position="260"/>
        <end position="281"/>
    </location>
</feature>
<dbReference type="Proteomes" id="UP000626109">
    <property type="component" value="Unassembled WGS sequence"/>
</dbReference>
<evidence type="ECO:0000256" key="3">
    <source>
        <dbReference type="ARBA" id="ARBA00022989"/>
    </source>
</evidence>
<feature type="domain" description="Amino acid transporter transmembrane" evidence="8">
    <location>
        <begin position="58"/>
        <end position="109"/>
    </location>
</feature>
<dbReference type="Pfam" id="PF01490">
    <property type="entry name" value="Aa_trans"/>
    <property type="match status" value="2"/>
</dbReference>
<evidence type="ECO:0000256" key="5">
    <source>
        <dbReference type="ARBA" id="ARBA00023180"/>
    </source>
</evidence>
<evidence type="ECO:0000256" key="1">
    <source>
        <dbReference type="ARBA" id="ARBA00004141"/>
    </source>
</evidence>
<dbReference type="PANTHER" id="PTHR16189:SF0">
    <property type="entry name" value="TRANSMEMBRANE PROTEIN 104"/>
    <property type="match status" value="1"/>
</dbReference>
<feature type="transmembrane region" description="Helical" evidence="7">
    <location>
        <begin position="320"/>
        <end position="338"/>
    </location>
</feature>
<keyword evidence="2 7" id="KW-0812">Transmembrane</keyword>
<evidence type="ECO:0000313" key="9">
    <source>
        <dbReference type="EMBL" id="CAE8645869.1"/>
    </source>
</evidence>
<feature type="transmembrane region" description="Helical" evidence="7">
    <location>
        <begin position="462"/>
        <end position="482"/>
    </location>
</feature>
<comment type="similarity">
    <text evidence="6">Belongs to the TMEM104 family.</text>
</comment>
<evidence type="ECO:0000256" key="2">
    <source>
        <dbReference type="ARBA" id="ARBA00022692"/>
    </source>
</evidence>
<keyword evidence="5" id="KW-0325">Glycoprotein</keyword>
<dbReference type="AlphaFoldDB" id="A0A813I5L3"/>
<dbReference type="InterPro" id="IPR013057">
    <property type="entry name" value="AA_transpt_TM"/>
</dbReference>
<feature type="domain" description="Amino acid transporter transmembrane" evidence="8">
    <location>
        <begin position="186"/>
        <end position="482"/>
    </location>
</feature>
<feature type="transmembrane region" description="Helical" evidence="7">
    <location>
        <begin position="350"/>
        <end position="373"/>
    </location>
</feature>
<gene>
    <name evidence="9" type="ORF">PGLA2088_LOCUS4287</name>
</gene>
<evidence type="ECO:0000256" key="4">
    <source>
        <dbReference type="ARBA" id="ARBA00023136"/>
    </source>
</evidence>
<feature type="transmembrane region" description="Helical" evidence="7">
    <location>
        <begin position="503"/>
        <end position="525"/>
    </location>
</feature>
<feature type="transmembrane region" description="Helical" evidence="7">
    <location>
        <begin position="226"/>
        <end position="248"/>
    </location>
</feature>
<sequence>MADAVSASPSQGGKSKAKTVMHKASILKLTKQVSRRLSILADGQIVGHVGAKYSKNAAVVYALNMTLGTGPLTLPFAFAQAGLLLGGAFLAICSVLGYITATYVIEAHALANLAVFEGAEDRLLDDEDVEIVDADGAPIRDRKSDEDLAGLRSTVRHNFSEKAFKIRERVELGGLGRRFLPWGVWQLLYACLFLYTFGCLCVYSVALTTSIESLLPFGEQLQLGGGLMVSTRLLVVMLLALIIFPLCFADMQKLRSLQSLILAVRALALIAMLGGSILMIADNNNSNNNGKINNNNNSDGDWTWSWHGMPMVDPNGLPSLFANAVLAFMVHHSLPGLMAPLEDQKDSPKVIATSYGIAYAIYVVLGGTALLAFGTEVPQLYNMAFTSLPIPVVPQLLCGYPLLLLAIYPIVSITFRNNMLDLLGLSPPTADSPVQLKDVLSTALAALPPVGVAYVTSNVQDIVSVFAGFFGLTVFLLVPCALMRSARRKLAVADDDFLLRSRWGHPAVVAVVVLAYTGAIAFNTYRLFFI</sequence>
<organism evidence="9 10">
    <name type="scientific">Polarella glacialis</name>
    <name type="common">Dinoflagellate</name>
    <dbReference type="NCBI Taxonomy" id="89957"/>
    <lineage>
        <taxon>Eukaryota</taxon>
        <taxon>Sar</taxon>
        <taxon>Alveolata</taxon>
        <taxon>Dinophyceae</taxon>
        <taxon>Suessiales</taxon>
        <taxon>Suessiaceae</taxon>
        <taxon>Polarella</taxon>
    </lineage>
</organism>
<accession>A0A813I5L3</accession>
<proteinExistence type="inferred from homology"/>
<evidence type="ECO:0000313" key="10">
    <source>
        <dbReference type="Proteomes" id="UP000626109"/>
    </source>
</evidence>
<feature type="transmembrane region" description="Helical" evidence="7">
    <location>
        <begin position="58"/>
        <end position="78"/>
    </location>
</feature>
<keyword evidence="4 7" id="KW-0472">Membrane</keyword>
<reference evidence="9" key="1">
    <citation type="submission" date="2021-02" db="EMBL/GenBank/DDBJ databases">
        <authorList>
            <person name="Dougan E. K."/>
            <person name="Rhodes N."/>
            <person name="Thang M."/>
            <person name="Chan C."/>
        </authorList>
    </citation>
    <scope>NUCLEOTIDE SEQUENCE</scope>
</reference>
<feature type="transmembrane region" description="Helical" evidence="7">
    <location>
        <begin position="187"/>
        <end position="206"/>
    </location>
</feature>
<dbReference type="PANTHER" id="PTHR16189">
    <property type="entry name" value="TRANSMEMBRANE PROTEIN 104-RELATED"/>
    <property type="match status" value="1"/>
</dbReference>
<evidence type="ECO:0000256" key="6">
    <source>
        <dbReference type="ARBA" id="ARBA00038166"/>
    </source>
</evidence>
<evidence type="ECO:0000256" key="7">
    <source>
        <dbReference type="SAM" id="Phobius"/>
    </source>
</evidence>
<keyword evidence="3 7" id="KW-1133">Transmembrane helix</keyword>
<dbReference type="EMBL" id="CAJNNW010003912">
    <property type="protein sequence ID" value="CAE8645869.1"/>
    <property type="molecule type" value="Genomic_DNA"/>
</dbReference>
<feature type="transmembrane region" description="Helical" evidence="7">
    <location>
        <begin position="393"/>
        <end position="415"/>
    </location>
</feature>
<comment type="subcellular location">
    <subcellularLocation>
        <location evidence="1">Membrane</location>
        <topology evidence="1">Multi-pass membrane protein</topology>
    </subcellularLocation>
</comment>
<protein>
    <recommendedName>
        <fullName evidence="8">Amino acid transporter transmembrane domain-containing protein</fullName>
    </recommendedName>
</protein>
<feature type="transmembrane region" description="Helical" evidence="7">
    <location>
        <begin position="84"/>
        <end position="105"/>
    </location>
</feature>
<comment type="caution">
    <text evidence="9">The sequence shown here is derived from an EMBL/GenBank/DDBJ whole genome shotgun (WGS) entry which is preliminary data.</text>
</comment>
<evidence type="ECO:0000259" key="8">
    <source>
        <dbReference type="Pfam" id="PF01490"/>
    </source>
</evidence>
<name>A0A813I5L3_POLGL</name>
<dbReference type="GO" id="GO:0016020">
    <property type="term" value="C:membrane"/>
    <property type="evidence" value="ECO:0007669"/>
    <property type="project" value="UniProtKB-SubCell"/>
</dbReference>